<dbReference type="Gene3D" id="3.40.50.300">
    <property type="entry name" value="P-loop containing nucleotide triphosphate hydrolases"/>
    <property type="match status" value="1"/>
</dbReference>
<evidence type="ECO:0000259" key="2">
    <source>
        <dbReference type="SMART" id="SM00382"/>
    </source>
</evidence>
<dbReference type="InterPro" id="IPR003593">
    <property type="entry name" value="AAA+_ATPase"/>
</dbReference>
<dbReference type="GO" id="GO:0005634">
    <property type="term" value="C:nucleus"/>
    <property type="evidence" value="ECO:0007669"/>
    <property type="project" value="TreeGrafter"/>
</dbReference>
<feature type="region of interest" description="Disordered" evidence="1">
    <location>
        <begin position="623"/>
        <end position="650"/>
    </location>
</feature>
<dbReference type="PANTHER" id="PTHR23389">
    <property type="entry name" value="CHROMOSOME TRANSMISSION FIDELITY FACTOR 18"/>
    <property type="match status" value="1"/>
</dbReference>
<dbReference type="eggNOG" id="KOG1968">
    <property type="taxonomic scope" value="Eukaryota"/>
</dbReference>
<feature type="compositionally biased region" description="Basic residues" evidence="1">
    <location>
        <begin position="226"/>
        <end position="237"/>
    </location>
</feature>
<feature type="region of interest" description="Disordered" evidence="1">
    <location>
        <begin position="98"/>
        <end position="359"/>
    </location>
</feature>
<dbReference type="PANTHER" id="PTHR23389:SF21">
    <property type="entry name" value="ATPASE FAMILY AAA DOMAIN-CONTAINING PROTEIN 5"/>
    <property type="match status" value="1"/>
</dbReference>
<dbReference type="EMBL" id="FQ311444">
    <property type="protein sequence ID" value="CBQ71482.1"/>
    <property type="molecule type" value="Genomic_DNA"/>
</dbReference>
<feature type="region of interest" description="Disordered" evidence="1">
    <location>
        <begin position="43"/>
        <end position="67"/>
    </location>
</feature>
<dbReference type="VEuPathDB" id="FungiDB:sr11337.2"/>
<proteinExistence type="predicted"/>
<dbReference type="Proteomes" id="UP000008867">
    <property type="component" value="Chromosome 22"/>
</dbReference>
<feature type="compositionally biased region" description="Polar residues" evidence="1">
    <location>
        <begin position="333"/>
        <end position="342"/>
    </location>
</feature>
<organism evidence="3 4">
    <name type="scientific">Sporisorium reilianum (strain SRZ2)</name>
    <name type="common">Maize head smut fungus</name>
    <dbReference type="NCBI Taxonomy" id="999809"/>
    <lineage>
        <taxon>Eukaryota</taxon>
        <taxon>Fungi</taxon>
        <taxon>Dikarya</taxon>
        <taxon>Basidiomycota</taxon>
        <taxon>Ustilaginomycotina</taxon>
        <taxon>Ustilaginomycetes</taxon>
        <taxon>Ustilaginales</taxon>
        <taxon>Ustilaginaceae</taxon>
        <taxon>Sporisorium</taxon>
    </lineage>
</organism>
<feature type="compositionally biased region" description="Basic and acidic residues" evidence="1">
    <location>
        <begin position="208"/>
        <end position="218"/>
    </location>
</feature>
<feature type="compositionally biased region" description="Low complexity" evidence="1">
    <location>
        <begin position="271"/>
        <end position="284"/>
    </location>
</feature>
<evidence type="ECO:0000313" key="4">
    <source>
        <dbReference type="Proteomes" id="UP000008867"/>
    </source>
</evidence>
<dbReference type="AlphaFoldDB" id="E6ZW75"/>
<protein>
    <recommendedName>
        <fullName evidence="2">AAA+ ATPase domain-containing protein</fullName>
    </recommendedName>
</protein>
<sequence length="1115" mass="119644">MRQATLPWAAAAPPPSIRPEHHLALQHHLADHLEQLDPVLLEVDTPPYHTSTPPRPHELDPALFSSSQDAAAANVQVVDISTPEPIPATNAETAIDMTTASSASSSSTGATSSIGIPASTQQTHVSSAPETQAVLTAEPAETASTLKSLPPLHPFFRLGGASTHSTDSNDESDTEHKRPTRSSRTKAPVSYREDLKAVLRADAAQESARIKEEKRQAKLEASAAKKALKSVKGKPRQPRSNGNSDAEDFELLETRVVSPAKSSGAKANQLSGETASTESSSSSSKPHQPPRYIEPKPLSLAVKGTGAAATANPHPFFVKKPKQQPIPPIDVDSVSSQNADNNDTTRDNKGKAPATTSTFDAAPASWSLFSTQRAPSSKPKKPLHAPWPTLEDTHVAGLLDSETRLLSHARSDLAQFRSRWAPHPSSSTATLVDPAPAPDFVSQLNRTRLQPHLANISLTSPNDSTSLTDFLSHISTSKIPPESVASAAQQADTCRSTGQLWTDAFRPRLASACLGNERNAGYLRDWLRRLLVAAPGSVRTTDSKRKHAVQRRVDRRRKKRARRGCSDDDEDESDDLADFIVDDEDDEDAVGEWDDEAADEQWFGKFATIDRASTASDDECVDVKSSQGTASEAKLAESTPRADAQPDAPQHTFAPLDRLTNCMLLTGPTGSGKTASVYACAAELGYEVFELYPGMGKRSGKELLAAVGDLARNHMVSSGGVGGGATFNKPLQPNASGAVAAAVRQSLILIEEADVLFEEDKGFWAAVVELVAESKRPVVVVCNELELVPVHDLPVQQVLEYTKPRVSDQVVPWLQTVAAHMGRCIPAEQLQTMLRHLPSALPALETDDEPRADLRQALHQLQFGHLSHAPSPPHDHLATLAASSHIDTKTLACAADSFSAADIFEHAHAAEHDAFGDAGVDASSSSRQWGAWVQLVPSPLASVLQRRALGGVGGAPLEYRSAMAQMHAAVAVDGDVVHCVATRYTNSSLTLFLSTNQATTRRATPHARRTPPNPLRHTSSLVPLTLITDYAPMVRLITLVDEDLAHIHASLRLEQQQASAADSPPTAAGRSTRNSTRAAALTSWLTGKPAYGYERWLGAMGPEQVRVAQMTRLAF</sequence>
<feature type="compositionally biased region" description="Low complexity" evidence="1">
    <location>
        <begin position="98"/>
        <end position="113"/>
    </location>
</feature>
<feature type="compositionally biased region" description="Basic residues" evidence="1">
    <location>
        <begin position="544"/>
        <end position="563"/>
    </location>
</feature>
<evidence type="ECO:0000256" key="1">
    <source>
        <dbReference type="SAM" id="MobiDB-lite"/>
    </source>
</evidence>
<dbReference type="GO" id="GO:0003677">
    <property type="term" value="F:DNA binding"/>
    <property type="evidence" value="ECO:0007669"/>
    <property type="project" value="TreeGrafter"/>
</dbReference>
<dbReference type="SMART" id="SM00382">
    <property type="entry name" value="AAA"/>
    <property type="match status" value="1"/>
</dbReference>
<dbReference type="OrthoDB" id="9996895at2759"/>
<accession>E6ZW75</accession>
<evidence type="ECO:0000313" key="3">
    <source>
        <dbReference type="EMBL" id="CBQ71482.1"/>
    </source>
</evidence>
<feature type="region of interest" description="Disordered" evidence="1">
    <location>
        <begin position="539"/>
        <end position="578"/>
    </location>
</feature>
<dbReference type="InterPro" id="IPR027417">
    <property type="entry name" value="P-loop_NTPase"/>
</dbReference>
<dbReference type="HOGENOM" id="CLU_299994_0_0_1"/>
<feature type="domain" description="AAA+ ATPase" evidence="2">
    <location>
        <begin position="659"/>
        <end position="805"/>
    </location>
</feature>
<reference evidence="3 4" key="1">
    <citation type="journal article" date="2010" name="Science">
        <title>Pathogenicity determinants in smut fungi revealed by genome comparison.</title>
        <authorList>
            <person name="Schirawski J."/>
            <person name="Mannhaupt G."/>
            <person name="Muench K."/>
            <person name="Brefort T."/>
            <person name="Schipper K."/>
            <person name="Doehlemann G."/>
            <person name="Di Stasio M."/>
            <person name="Roessel N."/>
            <person name="Mendoza-Mendoza A."/>
            <person name="Pester D."/>
            <person name="Mueller O."/>
            <person name="Winterberg B."/>
            <person name="Meyer E."/>
            <person name="Ghareeb H."/>
            <person name="Wollenberg T."/>
            <person name="Muensterkoetter M."/>
            <person name="Wong P."/>
            <person name="Walter M."/>
            <person name="Stukenbrock E."/>
            <person name="Gueldener U."/>
            <person name="Kahmann R."/>
        </authorList>
    </citation>
    <scope>NUCLEOTIDE SEQUENCE [LARGE SCALE GENOMIC DNA]</scope>
    <source>
        <strain evidence="4">SRZ2</strain>
    </source>
</reference>
<dbReference type="SUPFAM" id="SSF52540">
    <property type="entry name" value="P-loop containing nucleoside triphosphate hydrolases"/>
    <property type="match status" value="1"/>
</dbReference>
<feature type="compositionally biased region" description="Acidic residues" evidence="1">
    <location>
        <begin position="567"/>
        <end position="578"/>
    </location>
</feature>
<gene>
    <name evidence="3" type="ORF">sr11337.2</name>
</gene>
<feature type="region of interest" description="Disordered" evidence="1">
    <location>
        <begin position="1055"/>
        <end position="1075"/>
    </location>
</feature>
<feature type="compositionally biased region" description="Polar residues" evidence="1">
    <location>
        <begin position="118"/>
        <end position="134"/>
    </location>
</feature>
<keyword evidence="4" id="KW-1185">Reference proteome</keyword>
<name>E6ZW75_SPORE</name>